<keyword evidence="4" id="KW-0010">Activator</keyword>
<dbReference type="Gene3D" id="1.10.287.3490">
    <property type="match status" value="1"/>
</dbReference>
<comment type="caution">
    <text evidence="5">The sequence shown here is derived from an EMBL/GenBank/DDBJ whole genome shotgun (WGS) entry which is preliminary data.</text>
</comment>
<evidence type="ECO:0000313" key="6">
    <source>
        <dbReference type="Proteomes" id="UP000187013"/>
    </source>
</evidence>
<dbReference type="AlphaFoldDB" id="A0A1Q3A6R5"/>
<dbReference type="EMBL" id="BDGX01000030">
    <property type="protein sequence ID" value="GAV51424.1"/>
    <property type="molecule type" value="Genomic_DNA"/>
</dbReference>
<dbReference type="GO" id="GO:0016592">
    <property type="term" value="C:mediator complex"/>
    <property type="evidence" value="ECO:0007669"/>
    <property type="project" value="InterPro"/>
</dbReference>
<evidence type="ECO:0000256" key="2">
    <source>
        <dbReference type="ARBA" id="ARBA00008186"/>
    </source>
</evidence>
<evidence type="ECO:0000256" key="1">
    <source>
        <dbReference type="ARBA" id="ARBA00004123"/>
    </source>
</evidence>
<proteinExistence type="inferred from homology"/>
<keyword evidence="4" id="KW-0805">Transcription regulation</keyword>
<organism evidence="5 6">
    <name type="scientific">Zygosaccharomyces rouxii</name>
    <dbReference type="NCBI Taxonomy" id="4956"/>
    <lineage>
        <taxon>Eukaryota</taxon>
        <taxon>Fungi</taxon>
        <taxon>Dikarya</taxon>
        <taxon>Ascomycota</taxon>
        <taxon>Saccharomycotina</taxon>
        <taxon>Saccharomycetes</taxon>
        <taxon>Saccharomycetales</taxon>
        <taxon>Saccharomycetaceae</taxon>
        <taxon>Zygosaccharomyces</taxon>
    </lineage>
</organism>
<comment type="subunit">
    <text evidence="4">Component of the Mediator complex.</text>
</comment>
<comment type="function">
    <text evidence="4">Component of the Mediator complex, a coactivator involved in the regulated transcription of nearly all RNA polymerase II-dependent genes. Mediator functions as a bridge to convey information from gene-specific regulatory proteins to the basal RNA polymerase II transcription machinery. Mediator is recruited to promoters by direct interactions with regulatory proteins and serves as a scaffold for the assembly of a functional pre-initiation complex with RNA polymerase II and the general transcription factors.</text>
</comment>
<dbReference type="GO" id="GO:0003712">
    <property type="term" value="F:transcription coregulator activity"/>
    <property type="evidence" value="ECO:0007669"/>
    <property type="project" value="InterPro"/>
</dbReference>
<evidence type="ECO:0000256" key="3">
    <source>
        <dbReference type="ARBA" id="ARBA00023242"/>
    </source>
</evidence>
<dbReference type="eggNOG" id="ENOG502S3YW">
    <property type="taxonomic scope" value="Eukaryota"/>
</dbReference>
<dbReference type="Pfam" id="PF10280">
    <property type="entry name" value="Med11"/>
    <property type="match status" value="1"/>
</dbReference>
<accession>A0A1Q3A6R5</accession>
<dbReference type="OMA" id="IMDDNIG"/>
<keyword evidence="4" id="KW-0804">Transcription</keyword>
<comment type="subcellular location">
    <subcellularLocation>
        <location evidence="1 4">Nucleus</location>
    </subcellularLocation>
</comment>
<name>A0A1Q3A6R5_ZYGRO</name>
<dbReference type="Proteomes" id="UP000187013">
    <property type="component" value="Unassembled WGS sequence"/>
</dbReference>
<sequence length="115" mass="13304">MQPPYVRERLDSLVQIDEQLCSLLQTASQVVFTYGELKHGNHDLKPQFEQHTREFYTTLESSTNQLKQEIKLLDENVGTRLLPINVNKKALGQDDDKLKEQTELLKQLLDKPPSN</sequence>
<protein>
    <recommendedName>
        <fullName evidence="4">Mediator of RNA polymerase II transcription subunit 11</fullName>
    </recommendedName>
    <alternativeName>
        <fullName evidence="4">Mediator complex subunit 11</fullName>
    </alternativeName>
</protein>
<reference evidence="5 6" key="1">
    <citation type="submission" date="2016-08" db="EMBL/GenBank/DDBJ databases">
        <title>Draft genome sequence of allopolyploid Zygosaccharomyces rouxii.</title>
        <authorList>
            <person name="Watanabe J."/>
            <person name="Uehara K."/>
            <person name="Mogi Y."/>
            <person name="Tsukioka Y."/>
        </authorList>
    </citation>
    <scope>NUCLEOTIDE SEQUENCE [LARGE SCALE GENOMIC DNA]</scope>
    <source>
        <strain evidence="5 6">NBRC 110957</strain>
    </source>
</reference>
<comment type="similarity">
    <text evidence="2 4">Belongs to the Mediator complex subunit 11 family.</text>
</comment>
<keyword evidence="3 4" id="KW-0539">Nucleus</keyword>
<dbReference type="InterPro" id="IPR019404">
    <property type="entry name" value="Mediator_Med11"/>
</dbReference>
<dbReference type="OrthoDB" id="5418434at2759"/>
<gene>
    <name evidence="4" type="primary">MED11</name>
    <name evidence="5" type="ORF">ZYGR_0AD06070</name>
</gene>
<dbReference type="GO" id="GO:0006357">
    <property type="term" value="P:regulation of transcription by RNA polymerase II"/>
    <property type="evidence" value="ECO:0007669"/>
    <property type="project" value="InterPro"/>
</dbReference>
<evidence type="ECO:0000256" key="4">
    <source>
        <dbReference type="RuleBase" id="RU364147"/>
    </source>
</evidence>
<evidence type="ECO:0000313" key="5">
    <source>
        <dbReference type="EMBL" id="GAV51424.1"/>
    </source>
</evidence>